<sequence length="94" mass="10681">MRQYRTPLPALQNHRDRARISCWSVSISAASLGGEQPPVDRAIFVREVVSSIHNIGKRIGSEVWACRAVLRSRVNRSCGRDRIVDENVNIEYFS</sequence>
<gene>
    <name evidence="1" type="ORF">NPIL_226941</name>
</gene>
<name>A0A8X6Q9S7_NEPPI</name>
<comment type="caution">
    <text evidence="1">The sequence shown here is derived from an EMBL/GenBank/DDBJ whole genome shotgun (WGS) entry which is preliminary data.</text>
</comment>
<dbReference type="Proteomes" id="UP000887013">
    <property type="component" value="Unassembled WGS sequence"/>
</dbReference>
<evidence type="ECO:0000313" key="1">
    <source>
        <dbReference type="EMBL" id="GFU14482.1"/>
    </source>
</evidence>
<keyword evidence="2" id="KW-1185">Reference proteome</keyword>
<proteinExistence type="predicted"/>
<protein>
    <submittedName>
        <fullName evidence="1">Uncharacterized protein</fullName>
    </submittedName>
</protein>
<reference evidence="1" key="1">
    <citation type="submission" date="2020-08" db="EMBL/GenBank/DDBJ databases">
        <title>Multicomponent nature underlies the extraordinary mechanical properties of spider dragline silk.</title>
        <authorList>
            <person name="Kono N."/>
            <person name="Nakamura H."/>
            <person name="Mori M."/>
            <person name="Yoshida Y."/>
            <person name="Ohtoshi R."/>
            <person name="Malay A.D."/>
            <person name="Moran D.A.P."/>
            <person name="Tomita M."/>
            <person name="Numata K."/>
            <person name="Arakawa K."/>
        </authorList>
    </citation>
    <scope>NUCLEOTIDE SEQUENCE</scope>
</reference>
<organism evidence="1 2">
    <name type="scientific">Nephila pilipes</name>
    <name type="common">Giant wood spider</name>
    <name type="synonym">Nephila maculata</name>
    <dbReference type="NCBI Taxonomy" id="299642"/>
    <lineage>
        <taxon>Eukaryota</taxon>
        <taxon>Metazoa</taxon>
        <taxon>Ecdysozoa</taxon>
        <taxon>Arthropoda</taxon>
        <taxon>Chelicerata</taxon>
        <taxon>Arachnida</taxon>
        <taxon>Araneae</taxon>
        <taxon>Araneomorphae</taxon>
        <taxon>Entelegynae</taxon>
        <taxon>Araneoidea</taxon>
        <taxon>Nephilidae</taxon>
        <taxon>Nephila</taxon>
    </lineage>
</organism>
<dbReference type="EMBL" id="BMAW01029962">
    <property type="protein sequence ID" value="GFU14482.1"/>
    <property type="molecule type" value="Genomic_DNA"/>
</dbReference>
<evidence type="ECO:0000313" key="2">
    <source>
        <dbReference type="Proteomes" id="UP000887013"/>
    </source>
</evidence>
<accession>A0A8X6Q9S7</accession>
<dbReference type="AlphaFoldDB" id="A0A8X6Q9S7"/>